<evidence type="ECO:0000313" key="2">
    <source>
        <dbReference type="Proteomes" id="UP000033202"/>
    </source>
</evidence>
<comment type="caution">
    <text evidence="1">The sequence shown here is derived from an EMBL/GenBank/DDBJ whole genome shotgun (WGS) entry which is preliminary data.</text>
</comment>
<dbReference type="Proteomes" id="UP000033202">
    <property type="component" value="Unassembled WGS sequence"/>
</dbReference>
<protein>
    <submittedName>
        <fullName evidence="1">Uncharacterized protein</fullName>
    </submittedName>
</protein>
<name>A0A0E9MKE5_9SPHN</name>
<reference evidence="1 2" key="1">
    <citation type="submission" date="2015-04" db="EMBL/GenBank/DDBJ databases">
        <title>Whole genome shotgun sequence of Sphingomonas changbaiensis NBRC 104936.</title>
        <authorList>
            <person name="Katano-Makiyama Y."/>
            <person name="Hosoyama A."/>
            <person name="Hashimoto M."/>
            <person name="Noguchi M."/>
            <person name="Tsuchikane K."/>
            <person name="Ohji S."/>
            <person name="Yamazoe A."/>
            <person name="Ichikawa N."/>
            <person name="Kimura A."/>
            <person name="Fujita N."/>
        </authorList>
    </citation>
    <scope>NUCLEOTIDE SEQUENCE [LARGE SCALE GENOMIC DNA]</scope>
    <source>
        <strain evidence="1 2">NBRC 104936</strain>
    </source>
</reference>
<dbReference type="EMBL" id="BBWU01000002">
    <property type="protein sequence ID" value="GAO38009.1"/>
    <property type="molecule type" value="Genomic_DNA"/>
</dbReference>
<organism evidence="1 2">
    <name type="scientific">Sphingomonas changbaiensis NBRC 104936</name>
    <dbReference type="NCBI Taxonomy" id="1219043"/>
    <lineage>
        <taxon>Bacteria</taxon>
        <taxon>Pseudomonadati</taxon>
        <taxon>Pseudomonadota</taxon>
        <taxon>Alphaproteobacteria</taxon>
        <taxon>Sphingomonadales</taxon>
        <taxon>Sphingomonadaceae</taxon>
        <taxon>Sphingomonas</taxon>
    </lineage>
</organism>
<accession>A0A0E9MKE5</accession>
<sequence length="117" mass="12032">MDSGVPARAIMVVALLIAGGCGQVSSDLATIKTARSLAAERALVARLNAQSKLRPAYSKGMQRGAVQQLVAARSQLSQPDGRAGRAIGAVAALPDDAGPLRLGAHRLAAVEAQRENH</sequence>
<dbReference type="STRING" id="1219043.SCH01S_02_00060"/>
<proteinExistence type="predicted"/>
<evidence type="ECO:0000313" key="1">
    <source>
        <dbReference type="EMBL" id="GAO38009.1"/>
    </source>
</evidence>
<dbReference type="RefSeq" id="WP_046346879.1">
    <property type="nucleotide sequence ID" value="NZ_BBWU01000002.1"/>
</dbReference>
<dbReference type="AlphaFoldDB" id="A0A0E9MKE5"/>
<keyword evidence="2" id="KW-1185">Reference proteome</keyword>
<gene>
    <name evidence="1" type="ORF">SCH01S_02_00060</name>
</gene>